<feature type="compositionally biased region" description="Acidic residues" evidence="1">
    <location>
        <begin position="229"/>
        <end position="248"/>
    </location>
</feature>
<feature type="region of interest" description="Disordered" evidence="1">
    <location>
        <begin position="229"/>
        <end position="283"/>
    </location>
</feature>
<dbReference type="GeneID" id="73903601"/>
<sequence>MSRQQLIAVTLTVAMLLSGIAAVGVASTGAWTDQHEQTTDDDELQVTVENATVFVVPDESNVPVSDAGDMAGDTTDDNETDTGVGTDDNETDDGVGTDDNESDDTGVGTDDAGDHQTSADSVDRFDNVHMQVTVEAPNVVDLQETGMDASGAADATGDDAGTDESDANDTESEAGDTGSMDGAPSGDLTIEQATVFVVIDDDEYTGADGDTSLTDSELDAASIFIIVGDETDDSTMGDDGVGTDDNETDNGVGTDDNETDDGVGTDDDETEDATDTGMDDGGEVSIDTATIFVYTQGSLSDLTGEMGTDTTDDGVGMDDNETDDGVGMDDNETDGGVGMDDSEDDSTTSEVDTSWTVERATIYVYAHEDMMGSEDAGMGDE</sequence>
<proteinExistence type="predicted"/>
<dbReference type="RefSeq" id="WP_256530893.1">
    <property type="nucleotide sequence ID" value="NZ_CP101824.1"/>
</dbReference>
<feature type="compositionally biased region" description="Acidic residues" evidence="1">
    <location>
        <begin position="310"/>
        <end position="333"/>
    </location>
</feature>
<feature type="region of interest" description="Disordered" evidence="1">
    <location>
        <begin position="303"/>
        <end position="354"/>
    </location>
</feature>
<keyword evidence="3" id="KW-1185">Reference proteome</keyword>
<feature type="compositionally biased region" description="Acidic residues" evidence="1">
    <location>
        <begin position="255"/>
        <end position="282"/>
    </location>
</feature>
<reference evidence="2 3" key="1">
    <citation type="journal article" date="2019" name="Int. J. Syst. Evol. Microbiol.">
        <title>The Global Catalogue of Microorganisms (GCM) 10K type strain sequencing project: providing services to taxonomists for standard genome sequencing and annotation.</title>
        <authorList>
            <consortium name="The Broad Institute Genomics Platform"/>
            <consortium name="The Broad Institute Genome Sequencing Center for Infectious Disease"/>
            <person name="Wu L."/>
            <person name="Ma J."/>
        </authorList>
    </citation>
    <scope>NUCLEOTIDE SEQUENCE [LARGE SCALE GENOMIC DNA]</scope>
    <source>
        <strain evidence="2 3">IBRC-M 10256</strain>
    </source>
</reference>
<protein>
    <recommendedName>
        <fullName evidence="4">SipW-cognate class signal peptide</fullName>
    </recommendedName>
</protein>
<evidence type="ECO:0000313" key="2">
    <source>
        <dbReference type="EMBL" id="MFC3958552.1"/>
    </source>
</evidence>
<feature type="compositionally biased region" description="Acidic residues" evidence="1">
    <location>
        <begin position="156"/>
        <end position="174"/>
    </location>
</feature>
<dbReference type="AlphaFoldDB" id="A0ABD5NNB5"/>
<comment type="caution">
    <text evidence="2">The sequence shown here is derived from an EMBL/GenBank/DDBJ whole genome shotgun (WGS) entry which is preliminary data.</text>
</comment>
<feature type="compositionally biased region" description="Acidic residues" evidence="1">
    <location>
        <begin position="87"/>
        <end position="104"/>
    </location>
</feature>
<accession>A0ABD5NNB5</accession>
<gene>
    <name evidence="2" type="ORF">ACFOUR_09255</name>
</gene>
<evidence type="ECO:0000313" key="3">
    <source>
        <dbReference type="Proteomes" id="UP001595846"/>
    </source>
</evidence>
<name>A0ABD5NNB5_9EURY</name>
<feature type="region of interest" description="Disordered" evidence="1">
    <location>
        <begin position="57"/>
        <end position="125"/>
    </location>
</feature>
<evidence type="ECO:0000256" key="1">
    <source>
        <dbReference type="SAM" id="MobiDB-lite"/>
    </source>
</evidence>
<organism evidence="2 3">
    <name type="scientific">Halovivax cerinus</name>
    <dbReference type="NCBI Taxonomy" id="1487865"/>
    <lineage>
        <taxon>Archaea</taxon>
        <taxon>Methanobacteriati</taxon>
        <taxon>Methanobacteriota</taxon>
        <taxon>Stenosarchaea group</taxon>
        <taxon>Halobacteria</taxon>
        <taxon>Halobacteriales</taxon>
        <taxon>Natrialbaceae</taxon>
        <taxon>Halovivax</taxon>
    </lineage>
</organism>
<evidence type="ECO:0008006" key="4">
    <source>
        <dbReference type="Google" id="ProtNLM"/>
    </source>
</evidence>
<feature type="region of interest" description="Disordered" evidence="1">
    <location>
        <begin position="149"/>
        <end position="186"/>
    </location>
</feature>
<dbReference type="Proteomes" id="UP001595846">
    <property type="component" value="Unassembled WGS sequence"/>
</dbReference>
<dbReference type="EMBL" id="JBHSAQ010000006">
    <property type="protein sequence ID" value="MFC3958552.1"/>
    <property type="molecule type" value="Genomic_DNA"/>
</dbReference>